<gene>
    <name evidence="2" type="ORF">GB883_19685</name>
</gene>
<evidence type="ECO:0000313" key="2">
    <source>
        <dbReference type="EMBL" id="KAE8762372.1"/>
    </source>
</evidence>
<dbReference type="EMBL" id="WHJE01000183">
    <property type="protein sequence ID" value="KAE8762372.1"/>
    <property type="molecule type" value="Genomic_DNA"/>
</dbReference>
<dbReference type="AlphaFoldDB" id="A0A7J5UJ20"/>
<feature type="transmembrane region" description="Helical" evidence="1">
    <location>
        <begin position="94"/>
        <end position="127"/>
    </location>
</feature>
<proteinExistence type="predicted"/>
<protein>
    <recommendedName>
        <fullName evidence="4">Integral membrane protein</fullName>
    </recommendedName>
</protein>
<dbReference type="RefSeq" id="WP_152204241.1">
    <property type="nucleotide sequence ID" value="NZ_VUKF01000047.1"/>
</dbReference>
<name>A0A7J5UJ20_9MICO</name>
<evidence type="ECO:0000256" key="1">
    <source>
        <dbReference type="SAM" id="Phobius"/>
    </source>
</evidence>
<reference evidence="2 3" key="1">
    <citation type="submission" date="2019-10" db="EMBL/GenBank/DDBJ databases">
        <title>Georgenia wutianyii sp. nov. and Georgenia yuyongxinii sp. nov. isolated from plateau pika (Ochotona curzoniae) in the Qinghai-Tibet plateau of China.</title>
        <authorList>
            <person name="Tian Z."/>
        </authorList>
    </citation>
    <scope>NUCLEOTIDE SEQUENCE [LARGE SCALE GENOMIC DNA]</scope>
    <source>
        <strain evidence="2 3">DSM 21501</strain>
    </source>
</reference>
<evidence type="ECO:0008006" key="4">
    <source>
        <dbReference type="Google" id="ProtNLM"/>
    </source>
</evidence>
<evidence type="ECO:0000313" key="3">
    <source>
        <dbReference type="Proteomes" id="UP000451860"/>
    </source>
</evidence>
<sequence length="145" mass="15097">MSSTRDASAASEGHRPVPAPLAAALLAVVLEAAALLGMAVAFLLDVVRGLVVDVSTTVAMAVFFVGLALLLLAGGRALWRRRRWGRGPVITWQLLQAFVAIATAGALPIYLVVLLVLVAAGVVVGVLWPSSRDYTSHTGTPSFLP</sequence>
<keyword evidence="3" id="KW-1185">Reference proteome</keyword>
<accession>A0A7J5UJ20</accession>
<comment type="caution">
    <text evidence="2">The sequence shown here is derived from an EMBL/GenBank/DDBJ whole genome shotgun (WGS) entry which is preliminary data.</text>
</comment>
<dbReference type="Proteomes" id="UP000451860">
    <property type="component" value="Unassembled WGS sequence"/>
</dbReference>
<feature type="transmembrane region" description="Helical" evidence="1">
    <location>
        <begin position="50"/>
        <end position="73"/>
    </location>
</feature>
<feature type="transmembrane region" description="Helical" evidence="1">
    <location>
        <begin position="21"/>
        <end position="44"/>
    </location>
</feature>
<keyword evidence="1" id="KW-0812">Transmembrane</keyword>
<keyword evidence="1" id="KW-0472">Membrane</keyword>
<organism evidence="2 3">
    <name type="scientific">Georgenia thermotolerans</name>
    <dbReference type="NCBI Taxonomy" id="527326"/>
    <lineage>
        <taxon>Bacteria</taxon>
        <taxon>Bacillati</taxon>
        <taxon>Actinomycetota</taxon>
        <taxon>Actinomycetes</taxon>
        <taxon>Micrococcales</taxon>
        <taxon>Bogoriellaceae</taxon>
        <taxon>Georgenia</taxon>
    </lineage>
</organism>
<keyword evidence="1" id="KW-1133">Transmembrane helix</keyword>